<dbReference type="Gene3D" id="3.40.50.300">
    <property type="entry name" value="P-loop containing nucleotide triphosphate hydrolases"/>
    <property type="match status" value="2"/>
</dbReference>
<reference evidence="5 6" key="1">
    <citation type="submission" date="2019-08" db="EMBL/GenBank/DDBJ databases">
        <title>In-depth cultivation of the pig gut microbiome towards novel bacterial diversity and tailored functional studies.</title>
        <authorList>
            <person name="Wylensek D."/>
            <person name="Hitch T.C.A."/>
            <person name="Clavel T."/>
        </authorList>
    </citation>
    <scope>NUCLEOTIDE SEQUENCE [LARGE SCALE GENOMIC DNA]</scope>
    <source>
        <strain evidence="5 6">WCA-MUC-591-APC-3H</strain>
    </source>
</reference>
<dbReference type="GO" id="GO:0016887">
    <property type="term" value="F:ATP hydrolysis activity"/>
    <property type="evidence" value="ECO:0007669"/>
    <property type="project" value="InterPro"/>
</dbReference>
<feature type="coiled-coil region" evidence="1">
    <location>
        <begin position="219"/>
        <end position="322"/>
    </location>
</feature>
<dbReference type="PANTHER" id="PTHR41259">
    <property type="entry name" value="DOUBLE-STRAND BREAK REPAIR RAD50 ATPASE, PUTATIVE-RELATED"/>
    <property type="match status" value="1"/>
</dbReference>
<keyword evidence="6" id="KW-1185">Reference proteome</keyword>
<evidence type="ECO:0000313" key="5">
    <source>
        <dbReference type="EMBL" id="MST52375.1"/>
    </source>
</evidence>
<gene>
    <name evidence="5" type="ORF">FYJ64_08645</name>
</gene>
<evidence type="ECO:0000313" key="6">
    <source>
        <dbReference type="Proteomes" id="UP000474676"/>
    </source>
</evidence>
<sequence>MRLLRCHIENFGGLHDYSLDFREHMTVIDEPNGFGKTTLAEFITAMFYGFPKKKRHKAPDNYRELYTPWQGGVFGGSLEFLYRKQPYRIERSFGVTPREDRFALYSGSTDRRSDDFSENIGTELFGIDADSFRRSTYMPQTAESSAGRGVSGHSPLLTNDIQSKISGLVEDTDDINNYDSAVAKLRELRAGLRPFRGQGGSIAGSQRRLRELYSEVSVKDSLKNQISRLENEASETNSRLRENLQRRDALEQSAVRRSERVSVRSVRERARDLELVCAEADRQYAHASEILSDDGFPDGAPSEELLQQAETIVRQIDRLNSQLELLEFSPQEQLRYAELSRRFSRPDNHSGHIRTDTPAPGSGSPDGSSAPENRDQSDRQTAASPHRLRRSLSVLPGICAIIGGILLMLLSQHTSHQASLLPGGLLVLAGILAVLFGGIPFVIRRIPRSPHTEAPGPAVEDPALLAEFCELQRRLRLISDPEDGLHSQIDRLSYRLVHQMSPFLDNAEDLSRAVTELRAQKNRSDALADRRRQITGALKKSRDESRQRLEQFRREHQDELSESPCEKNDTPAEIPSEQCVSTPQSNPTEAAQLHPAVRPDTTAQLDPTEQLHTLSVRISRDRQRIGEIENTLRTLYRQLDEIPAKTDEISVLTARIREENRQADLLDAAMQFLAEAKDSLSARYSGPILRKLSHYVNRLSEAENRLYLDTDLNVEISRSEQRRSLQYFSAGQKDTVMICLRLALIDSLFRNEKPFLILDDPFVNLDDRHIRKALDLLQTLSSETQIIYMTCSSARRP</sequence>
<keyword evidence="3" id="KW-0812">Transmembrane</keyword>
<dbReference type="AlphaFoldDB" id="A0A6L5Y7C3"/>
<dbReference type="InterPro" id="IPR027417">
    <property type="entry name" value="P-loop_NTPase"/>
</dbReference>
<dbReference type="InterPro" id="IPR038729">
    <property type="entry name" value="Rad50/SbcC_AAA"/>
</dbReference>
<feature type="transmembrane region" description="Helical" evidence="3">
    <location>
        <begin position="423"/>
        <end position="443"/>
    </location>
</feature>
<dbReference type="Proteomes" id="UP000474676">
    <property type="component" value="Unassembled WGS sequence"/>
</dbReference>
<dbReference type="SUPFAM" id="SSF52540">
    <property type="entry name" value="P-loop containing nucleoside triphosphate hydrolases"/>
    <property type="match status" value="1"/>
</dbReference>
<proteinExistence type="predicted"/>
<dbReference type="Pfam" id="PF13476">
    <property type="entry name" value="AAA_23"/>
    <property type="match status" value="1"/>
</dbReference>
<dbReference type="RefSeq" id="WP_154574773.1">
    <property type="nucleotide sequence ID" value="NZ_VUMZ01000008.1"/>
</dbReference>
<feature type="domain" description="Rad50/SbcC-type AAA" evidence="4">
    <location>
        <begin position="6"/>
        <end position="231"/>
    </location>
</feature>
<feature type="transmembrane region" description="Helical" evidence="3">
    <location>
        <begin position="392"/>
        <end position="411"/>
    </location>
</feature>
<evidence type="ECO:0000259" key="4">
    <source>
        <dbReference type="Pfam" id="PF13476"/>
    </source>
</evidence>
<feature type="region of interest" description="Disordered" evidence="2">
    <location>
        <begin position="345"/>
        <end position="386"/>
    </location>
</feature>
<protein>
    <submittedName>
        <fullName evidence="5">AAA family ATPase</fullName>
    </submittedName>
</protein>
<dbReference type="GeneID" id="303115395"/>
<keyword evidence="3" id="KW-0472">Membrane</keyword>
<evidence type="ECO:0000256" key="3">
    <source>
        <dbReference type="SAM" id="Phobius"/>
    </source>
</evidence>
<name>A0A6L5Y7C3_9FIRM</name>
<dbReference type="EMBL" id="VUMZ01000008">
    <property type="protein sequence ID" value="MST52375.1"/>
    <property type="molecule type" value="Genomic_DNA"/>
</dbReference>
<feature type="compositionally biased region" description="Basic and acidic residues" evidence="2">
    <location>
        <begin position="540"/>
        <end position="570"/>
    </location>
</feature>
<evidence type="ECO:0000256" key="1">
    <source>
        <dbReference type="SAM" id="Coils"/>
    </source>
</evidence>
<comment type="caution">
    <text evidence="5">The sequence shown here is derived from an EMBL/GenBank/DDBJ whole genome shotgun (WGS) entry which is preliminary data.</text>
</comment>
<dbReference type="PANTHER" id="PTHR41259:SF1">
    <property type="entry name" value="DOUBLE-STRAND BREAK REPAIR RAD50 ATPASE, PUTATIVE-RELATED"/>
    <property type="match status" value="1"/>
</dbReference>
<keyword evidence="3" id="KW-1133">Transmembrane helix</keyword>
<feature type="compositionally biased region" description="Basic and acidic residues" evidence="2">
    <location>
        <begin position="345"/>
        <end position="355"/>
    </location>
</feature>
<feature type="region of interest" description="Disordered" evidence="2">
    <location>
        <begin position="519"/>
        <end position="607"/>
    </location>
</feature>
<organism evidence="5 6">
    <name type="scientific">Hornefia butyriciproducens</name>
    <dbReference type="NCBI Taxonomy" id="2652293"/>
    <lineage>
        <taxon>Bacteria</taxon>
        <taxon>Bacillati</taxon>
        <taxon>Bacillota</taxon>
        <taxon>Clostridia</taxon>
        <taxon>Peptostreptococcales</taxon>
        <taxon>Anaerovoracaceae</taxon>
        <taxon>Hornefia</taxon>
    </lineage>
</organism>
<feature type="compositionally biased region" description="Low complexity" evidence="2">
    <location>
        <begin position="358"/>
        <end position="371"/>
    </location>
</feature>
<keyword evidence="1" id="KW-0175">Coiled coil</keyword>
<dbReference type="GO" id="GO:0006302">
    <property type="term" value="P:double-strand break repair"/>
    <property type="evidence" value="ECO:0007669"/>
    <property type="project" value="InterPro"/>
</dbReference>
<evidence type="ECO:0000256" key="2">
    <source>
        <dbReference type="SAM" id="MobiDB-lite"/>
    </source>
</evidence>
<feature type="compositionally biased region" description="Polar residues" evidence="2">
    <location>
        <begin position="578"/>
        <end position="589"/>
    </location>
</feature>
<accession>A0A6L5Y7C3</accession>
<feature type="compositionally biased region" description="Basic and acidic residues" evidence="2">
    <location>
        <begin position="519"/>
        <end position="532"/>
    </location>
</feature>